<organism evidence="3 4">
    <name type="scientific">Georgenia subflava</name>
    <dbReference type="NCBI Taxonomy" id="1622177"/>
    <lineage>
        <taxon>Bacteria</taxon>
        <taxon>Bacillati</taxon>
        <taxon>Actinomycetota</taxon>
        <taxon>Actinomycetes</taxon>
        <taxon>Micrococcales</taxon>
        <taxon>Bogoriellaceae</taxon>
        <taxon>Georgenia</taxon>
    </lineage>
</organism>
<dbReference type="Proteomes" id="UP000437709">
    <property type="component" value="Unassembled WGS sequence"/>
</dbReference>
<dbReference type="OrthoDB" id="3465773at2"/>
<evidence type="ECO:0000256" key="1">
    <source>
        <dbReference type="SAM" id="MobiDB-lite"/>
    </source>
</evidence>
<dbReference type="EMBL" id="WHPC01000062">
    <property type="protein sequence ID" value="MPV38078.1"/>
    <property type="molecule type" value="Genomic_DNA"/>
</dbReference>
<keyword evidence="4" id="KW-1185">Reference proteome</keyword>
<protein>
    <submittedName>
        <fullName evidence="3">SGNH/GDSL hydrolase family protein</fullName>
    </submittedName>
</protein>
<accession>A0A6N7ELT9</accession>
<dbReference type="SUPFAM" id="SSF52266">
    <property type="entry name" value="SGNH hydrolase"/>
    <property type="match status" value="1"/>
</dbReference>
<dbReference type="Gene3D" id="3.40.50.1110">
    <property type="entry name" value="SGNH hydrolase"/>
    <property type="match status" value="1"/>
</dbReference>
<sequence>MTEGLWDVDPATPGLPRGWADLLAERLARRREQPLEYANLAVRGRLLGEIVAEQVPAALELAPDLVSLIGGGNDLLRPGSDPDALAGRLEGAVRRLRATGTDVLLATGMDTRGSGVLRATRSRTAVYNSHVWSIARRHDAYVLDVWGMRSLHDWRMWAADRIHLTTAGHERVTQAALVALGLGADDPAWDDPLEPLPPVARAERLRGDLTWVRTHAGPWVGRRLRRRSSGDARRPKHAVPVVIERTQRG</sequence>
<dbReference type="GO" id="GO:0016787">
    <property type="term" value="F:hydrolase activity"/>
    <property type="evidence" value="ECO:0007669"/>
    <property type="project" value="UniProtKB-KW"/>
</dbReference>
<dbReference type="InterPro" id="IPR036514">
    <property type="entry name" value="SGNH_hydro_sf"/>
</dbReference>
<keyword evidence="3" id="KW-0378">Hydrolase</keyword>
<dbReference type="PANTHER" id="PTHR43784:SF2">
    <property type="entry name" value="GDSL-LIKE LIPASE_ACYLHYDROLASE, PUTATIVE (AFU_ORTHOLOGUE AFUA_2G00820)-RELATED"/>
    <property type="match status" value="1"/>
</dbReference>
<dbReference type="Pfam" id="PF13472">
    <property type="entry name" value="Lipase_GDSL_2"/>
    <property type="match status" value="1"/>
</dbReference>
<reference evidence="3 4" key="1">
    <citation type="submission" date="2019-10" db="EMBL/GenBank/DDBJ databases">
        <title>Georgenia wutianyii sp. nov. and Georgenia yuyongxinii sp. nov. isolated from plateau pika (Ochotona curzoniae) in the Qinghai-Tibet plateau of China.</title>
        <authorList>
            <person name="Tian Z."/>
        </authorList>
    </citation>
    <scope>NUCLEOTIDE SEQUENCE [LARGE SCALE GENOMIC DNA]</scope>
    <source>
        <strain evidence="3 4">JCM 19765</strain>
    </source>
</reference>
<dbReference type="PANTHER" id="PTHR43784">
    <property type="entry name" value="GDSL-LIKE LIPASE/ACYLHYDROLASE, PUTATIVE (AFU_ORTHOLOGUE AFUA_2G00820)-RELATED"/>
    <property type="match status" value="1"/>
</dbReference>
<evidence type="ECO:0000313" key="4">
    <source>
        <dbReference type="Proteomes" id="UP000437709"/>
    </source>
</evidence>
<gene>
    <name evidence="3" type="ORF">GB881_13665</name>
</gene>
<evidence type="ECO:0000259" key="2">
    <source>
        <dbReference type="Pfam" id="PF13472"/>
    </source>
</evidence>
<dbReference type="CDD" id="cd01832">
    <property type="entry name" value="SGNH_hydrolase_like_1"/>
    <property type="match status" value="1"/>
</dbReference>
<feature type="domain" description="SGNH hydrolase-type esterase" evidence="2">
    <location>
        <begin position="2"/>
        <end position="171"/>
    </location>
</feature>
<dbReference type="InterPro" id="IPR013830">
    <property type="entry name" value="SGNH_hydro"/>
</dbReference>
<comment type="caution">
    <text evidence="3">The sequence shown here is derived from an EMBL/GenBank/DDBJ whole genome shotgun (WGS) entry which is preliminary data.</text>
</comment>
<name>A0A6N7ELT9_9MICO</name>
<evidence type="ECO:0000313" key="3">
    <source>
        <dbReference type="EMBL" id="MPV38078.1"/>
    </source>
</evidence>
<proteinExistence type="predicted"/>
<dbReference type="AlphaFoldDB" id="A0A6N7ELT9"/>
<dbReference type="InterPro" id="IPR053140">
    <property type="entry name" value="GDSL_Rv0518-like"/>
</dbReference>
<feature type="region of interest" description="Disordered" evidence="1">
    <location>
        <begin position="224"/>
        <end position="249"/>
    </location>
</feature>